<gene>
    <name evidence="3" type="ORF">ANCCEY_00774</name>
</gene>
<dbReference type="Gene3D" id="3.40.50.1580">
    <property type="entry name" value="Nucleoside phosphorylase domain"/>
    <property type="match status" value="1"/>
</dbReference>
<evidence type="ECO:0000256" key="1">
    <source>
        <dbReference type="ARBA" id="ARBA00022676"/>
    </source>
</evidence>
<dbReference type="PANTHER" id="PTHR11904">
    <property type="entry name" value="METHYLTHIOADENOSINE/PURINE NUCLEOSIDE PHOSPHORYLASE"/>
    <property type="match status" value="1"/>
</dbReference>
<proteinExistence type="predicted"/>
<evidence type="ECO:0000256" key="2">
    <source>
        <dbReference type="ARBA" id="ARBA00022679"/>
    </source>
</evidence>
<accession>A0A0D6MB69</accession>
<dbReference type="InterPro" id="IPR011268">
    <property type="entry name" value="Purine_phosphorylase"/>
</dbReference>
<name>A0A0D6MB69_9BILA</name>
<dbReference type="GO" id="GO:0004731">
    <property type="term" value="F:purine-nucleoside phosphorylase activity"/>
    <property type="evidence" value="ECO:0007669"/>
    <property type="project" value="InterPro"/>
</dbReference>
<keyword evidence="1" id="KW-0328">Glycosyltransferase</keyword>
<sequence length="108" mass="11709">MATINNNQVPPSVPAHKTINPRSYDDLLAVVESIKSQLGDKAQAEVGIICGSGLGPIGDQVEEPTVLPYEKIPGFPSVHGQQEVIDDTTRRKRLHVAVVVTNRFAHQC</sequence>
<dbReference type="Proteomes" id="UP000054495">
    <property type="component" value="Unassembled WGS sequence"/>
</dbReference>
<dbReference type="AlphaFoldDB" id="A0A0D6MB69"/>
<dbReference type="GO" id="GO:0009116">
    <property type="term" value="P:nucleoside metabolic process"/>
    <property type="evidence" value="ECO:0007669"/>
    <property type="project" value="InterPro"/>
</dbReference>
<keyword evidence="4" id="KW-1185">Reference proteome</keyword>
<protein>
    <recommendedName>
        <fullName evidence="5">Purine nucleoside phosphorylase</fullName>
    </recommendedName>
</protein>
<reference evidence="3 4" key="1">
    <citation type="submission" date="2013-05" db="EMBL/GenBank/DDBJ databases">
        <title>Draft genome of the parasitic nematode Anyclostoma ceylanicum.</title>
        <authorList>
            <person name="Mitreva M."/>
        </authorList>
    </citation>
    <scope>NUCLEOTIDE SEQUENCE [LARGE SCALE GENOMIC DNA]</scope>
</reference>
<keyword evidence="2" id="KW-0808">Transferase</keyword>
<evidence type="ECO:0008006" key="5">
    <source>
        <dbReference type="Google" id="ProtNLM"/>
    </source>
</evidence>
<dbReference type="SUPFAM" id="SSF53167">
    <property type="entry name" value="Purine and uridine phosphorylases"/>
    <property type="match status" value="1"/>
</dbReference>
<evidence type="ECO:0000313" key="4">
    <source>
        <dbReference type="Proteomes" id="UP000054495"/>
    </source>
</evidence>
<dbReference type="GO" id="GO:0005737">
    <property type="term" value="C:cytoplasm"/>
    <property type="evidence" value="ECO:0007669"/>
    <property type="project" value="TreeGrafter"/>
</dbReference>
<dbReference type="PANTHER" id="PTHR11904:SF9">
    <property type="entry name" value="PURINE NUCLEOSIDE PHOSPHORYLASE-RELATED"/>
    <property type="match status" value="1"/>
</dbReference>
<dbReference type="InterPro" id="IPR035994">
    <property type="entry name" value="Nucleoside_phosphorylase_sf"/>
</dbReference>
<organism evidence="3 4">
    <name type="scientific">Ancylostoma ceylanicum</name>
    <dbReference type="NCBI Taxonomy" id="53326"/>
    <lineage>
        <taxon>Eukaryota</taxon>
        <taxon>Metazoa</taxon>
        <taxon>Ecdysozoa</taxon>
        <taxon>Nematoda</taxon>
        <taxon>Chromadorea</taxon>
        <taxon>Rhabditida</taxon>
        <taxon>Rhabditina</taxon>
        <taxon>Rhabditomorpha</taxon>
        <taxon>Strongyloidea</taxon>
        <taxon>Ancylostomatidae</taxon>
        <taxon>Ancylostomatinae</taxon>
        <taxon>Ancylostoma</taxon>
    </lineage>
</organism>
<dbReference type="EMBL" id="KE124784">
    <property type="protein sequence ID" value="EPB80086.1"/>
    <property type="molecule type" value="Genomic_DNA"/>
</dbReference>
<evidence type="ECO:0000313" key="3">
    <source>
        <dbReference type="EMBL" id="EPB80086.1"/>
    </source>
</evidence>